<dbReference type="GO" id="GO:0016491">
    <property type="term" value="F:oxidoreductase activity"/>
    <property type="evidence" value="ECO:0007669"/>
    <property type="project" value="InterPro"/>
</dbReference>
<evidence type="ECO:0000256" key="4">
    <source>
        <dbReference type="ARBA" id="ARBA00023157"/>
    </source>
</evidence>
<proteinExistence type="predicted"/>
<organism evidence="7 8">
    <name type="scientific">Nocardioides seonyuensis</name>
    <dbReference type="NCBI Taxonomy" id="2518371"/>
    <lineage>
        <taxon>Bacteria</taxon>
        <taxon>Bacillati</taxon>
        <taxon>Actinomycetota</taxon>
        <taxon>Actinomycetes</taxon>
        <taxon>Propionibacteriales</taxon>
        <taxon>Nocardioidaceae</taxon>
        <taxon>Nocardioides</taxon>
    </lineage>
</organism>
<evidence type="ECO:0000313" key="8">
    <source>
        <dbReference type="Proteomes" id="UP000294853"/>
    </source>
</evidence>
<dbReference type="KEGG" id="nsn:EXE58_18760"/>
<dbReference type="PROSITE" id="PS51352">
    <property type="entry name" value="THIOREDOXIN_2"/>
    <property type="match status" value="1"/>
</dbReference>
<keyword evidence="8" id="KW-1185">Reference proteome</keyword>
<keyword evidence="5" id="KW-0676">Redox-active center</keyword>
<dbReference type="Pfam" id="PF00578">
    <property type="entry name" value="AhpC-TSA"/>
    <property type="match status" value="1"/>
</dbReference>
<name>A0A4P7IIS7_9ACTN</name>
<dbReference type="InterPro" id="IPR050553">
    <property type="entry name" value="Thioredoxin_ResA/DsbE_sf"/>
</dbReference>
<evidence type="ECO:0000313" key="7">
    <source>
        <dbReference type="EMBL" id="QBX57265.1"/>
    </source>
</evidence>
<sequence length="205" mass="21824">MNARIPRGAVVGVLLVAALVAAWMLFVRPDAPESGSAGGSPNATDVVQQYEPGDRRSITAFIASLLDGTELNSEDLLGRPTVVNLWGSWCVPCRDEAPDLVRVARDFEGRVRFLGLNVRDSPDAARAFERAFEVPYQSVHPDDSARTILAFNGALTAAAIPTTVVLDSEGRVAARVVGQVDATTLRGLITDVLDQTTRPAAGARD</sequence>
<dbReference type="PANTHER" id="PTHR42852:SF6">
    <property type="entry name" value="THIOL:DISULFIDE INTERCHANGE PROTEIN DSBE"/>
    <property type="match status" value="1"/>
</dbReference>
<dbReference type="SUPFAM" id="SSF52833">
    <property type="entry name" value="Thioredoxin-like"/>
    <property type="match status" value="1"/>
</dbReference>
<evidence type="ECO:0000256" key="1">
    <source>
        <dbReference type="ARBA" id="ARBA00004196"/>
    </source>
</evidence>
<dbReference type="InterPro" id="IPR013766">
    <property type="entry name" value="Thioredoxin_domain"/>
</dbReference>
<dbReference type="CDD" id="cd02966">
    <property type="entry name" value="TlpA_like_family"/>
    <property type="match status" value="1"/>
</dbReference>
<dbReference type="GO" id="GO:0030313">
    <property type="term" value="C:cell envelope"/>
    <property type="evidence" value="ECO:0007669"/>
    <property type="project" value="UniProtKB-SubCell"/>
</dbReference>
<dbReference type="GO" id="GO:0017004">
    <property type="term" value="P:cytochrome complex assembly"/>
    <property type="evidence" value="ECO:0007669"/>
    <property type="project" value="UniProtKB-KW"/>
</dbReference>
<dbReference type="InterPro" id="IPR000866">
    <property type="entry name" value="AhpC/TSA"/>
</dbReference>
<dbReference type="PROSITE" id="PS00194">
    <property type="entry name" value="THIOREDOXIN_1"/>
    <property type="match status" value="1"/>
</dbReference>
<evidence type="ECO:0000256" key="3">
    <source>
        <dbReference type="ARBA" id="ARBA00022968"/>
    </source>
</evidence>
<keyword evidence="4" id="KW-1015">Disulfide bond</keyword>
<dbReference type="OrthoDB" id="9796554at2"/>
<dbReference type="EMBL" id="CP038436">
    <property type="protein sequence ID" value="QBX57265.1"/>
    <property type="molecule type" value="Genomic_DNA"/>
</dbReference>
<evidence type="ECO:0000259" key="6">
    <source>
        <dbReference type="PROSITE" id="PS51352"/>
    </source>
</evidence>
<comment type="subcellular location">
    <subcellularLocation>
        <location evidence="1">Cell envelope</location>
    </subcellularLocation>
</comment>
<keyword evidence="2" id="KW-0201">Cytochrome c-type biogenesis</keyword>
<dbReference type="RefSeq" id="WP_135269250.1">
    <property type="nucleotide sequence ID" value="NZ_CP038436.1"/>
</dbReference>
<protein>
    <submittedName>
        <fullName evidence="7">TlpA family protein disulfide reductase</fullName>
    </submittedName>
</protein>
<dbReference type="Proteomes" id="UP000294853">
    <property type="component" value="Chromosome"/>
</dbReference>
<gene>
    <name evidence="7" type="ORF">EXE58_18760</name>
</gene>
<evidence type="ECO:0000256" key="2">
    <source>
        <dbReference type="ARBA" id="ARBA00022748"/>
    </source>
</evidence>
<dbReference type="GO" id="GO:0016209">
    <property type="term" value="F:antioxidant activity"/>
    <property type="evidence" value="ECO:0007669"/>
    <property type="project" value="InterPro"/>
</dbReference>
<dbReference type="Gene3D" id="3.40.30.10">
    <property type="entry name" value="Glutaredoxin"/>
    <property type="match status" value="1"/>
</dbReference>
<dbReference type="PANTHER" id="PTHR42852">
    <property type="entry name" value="THIOL:DISULFIDE INTERCHANGE PROTEIN DSBE"/>
    <property type="match status" value="1"/>
</dbReference>
<dbReference type="InterPro" id="IPR036249">
    <property type="entry name" value="Thioredoxin-like_sf"/>
</dbReference>
<evidence type="ECO:0000256" key="5">
    <source>
        <dbReference type="ARBA" id="ARBA00023284"/>
    </source>
</evidence>
<feature type="domain" description="Thioredoxin" evidence="6">
    <location>
        <begin position="52"/>
        <end position="194"/>
    </location>
</feature>
<dbReference type="InterPro" id="IPR017937">
    <property type="entry name" value="Thioredoxin_CS"/>
</dbReference>
<dbReference type="AlphaFoldDB" id="A0A4P7IIS7"/>
<accession>A0A4P7IIS7</accession>
<keyword evidence="3" id="KW-0735">Signal-anchor</keyword>
<keyword evidence="3" id="KW-0812">Transmembrane</keyword>
<reference evidence="7 8" key="1">
    <citation type="submission" date="2019-03" db="EMBL/GenBank/DDBJ databases">
        <title>Three New Species of Nocardioides, Nocardioides euryhalodurans sp. nov., Nocardioides seonyuensis sp. nov. and Nocardioides eburneoflavus sp. nov. Iolated from Soil.</title>
        <authorList>
            <person name="Roh S.G."/>
            <person name="Lee C."/>
            <person name="Kim M.-K."/>
            <person name="Kim S.B."/>
        </authorList>
    </citation>
    <scope>NUCLEOTIDE SEQUENCE [LARGE SCALE GENOMIC DNA]</scope>
    <source>
        <strain evidence="7 8">MMS17-SY207-3</strain>
    </source>
</reference>